<dbReference type="Proteomes" id="UP001175271">
    <property type="component" value="Unassembled WGS sequence"/>
</dbReference>
<evidence type="ECO:0000256" key="1">
    <source>
        <dbReference type="SAM" id="SignalP"/>
    </source>
</evidence>
<keyword evidence="3" id="KW-1185">Reference proteome</keyword>
<gene>
    <name evidence="2" type="ORF">QR680_014235</name>
</gene>
<dbReference type="AlphaFoldDB" id="A0AA39I869"/>
<feature type="chain" id="PRO_5041460865" description="Secreted protein" evidence="1">
    <location>
        <begin position="16"/>
        <end position="200"/>
    </location>
</feature>
<sequence length="200" mass="22099">MSWCYVLVLVGAAFGTEFELRNEEAAVAMMVVTIGKMANGLGQTTAGFGRMTGGRMRMRGHQGQRHLNKIVIILPNFKPYNIRIGAMALQTLNVPELEQEMEDSCGSLKKLFSVTCFNFIRRNAIIASALFGGDDVTDVLMRVKRSRRSKCHARSTSLKCVVKIKLAEKMADGLCKLAAGTSSLTHQKPEAYNDDDDYTL</sequence>
<proteinExistence type="predicted"/>
<dbReference type="EMBL" id="JAUCMV010000002">
    <property type="protein sequence ID" value="KAK0419616.1"/>
    <property type="molecule type" value="Genomic_DNA"/>
</dbReference>
<evidence type="ECO:0000313" key="2">
    <source>
        <dbReference type="EMBL" id="KAK0419616.1"/>
    </source>
</evidence>
<protein>
    <recommendedName>
        <fullName evidence="4">Secreted protein</fullName>
    </recommendedName>
</protein>
<evidence type="ECO:0000313" key="3">
    <source>
        <dbReference type="Proteomes" id="UP001175271"/>
    </source>
</evidence>
<feature type="signal peptide" evidence="1">
    <location>
        <begin position="1"/>
        <end position="15"/>
    </location>
</feature>
<organism evidence="2 3">
    <name type="scientific">Steinernema hermaphroditum</name>
    <dbReference type="NCBI Taxonomy" id="289476"/>
    <lineage>
        <taxon>Eukaryota</taxon>
        <taxon>Metazoa</taxon>
        <taxon>Ecdysozoa</taxon>
        <taxon>Nematoda</taxon>
        <taxon>Chromadorea</taxon>
        <taxon>Rhabditida</taxon>
        <taxon>Tylenchina</taxon>
        <taxon>Panagrolaimomorpha</taxon>
        <taxon>Strongyloidoidea</taxon>
        <taxon>Steinernematidae</taxon>
        <taxon>Steinernema</taxon>
    </lineage>
</organism>
<keyword evidence="1" id="KW-0732">Signal</keyword>
<name>A0AA39I869_9BILA</name>
<evidence type="ECO:0008006" key="4">
    <source>
        <dbReference type="Google" id="ProtNLM"/>
    </source>
</evidence>
<comment type="caution">
    <text evidence="2">The sequence shown here is derived from an EMBL/GenBank/DDBJ whole genome shotgun (WGS) entry which is preliminary data.</text>
</comment>
<reference evidence="2" key="1">
    <citation type="submission" date="2023-06" db="EMBL/GenBank/DDBJ databases">
        <title>Genomic analysis of the entomopathogenic nematode Steinernema hermaphroditum.</title>
        <authorList>
            <person name="Schwarz E.M."/>
            <person name="Heppert J.K."/>
            <person name="Baniya A."/>
            <person name="Schwartz H.T."/>
            <person name="Tan C.-H."/>
            <person name="Antoshechkin I."/>
            <person name="Sternberg P.W."/>
            <person name="Goodrich-Blair H."/>
            <person name="Dillman A.R."/>
        </authorList>
    </citation>
    <scope>NUCLEOTIDE SEQUENCE</scope>
    <source>
        <strain evidence="2">PS9179</strain>
        <tissue evidence="2">Whole animal</tissue>
    </source>
</reference>
<accession>A0AA39I869</accession>